<evidence type="ECO:0000313" key="3">
    <source>
        <dbReference type="Proteomes" id="UP000237752"/>
    </source>
</evidence>
<evidence type="ECO:0008006" key="4">
    <source>
        <dbReference type="Google" id="ProtNLM"/>
    </source>
</evidence>
<keyword evidence="1" id="KW-0812">Transmembrane</keyword>
<proteinExistence type="predicted"/>
<evidence type="ECO:0000313" key="2">
    <source>
        <dbReference type="EMBL" id="PRZ32740.1"/>
    </source>
</evidence>
<evidence type="ECO:0000256" key="1">
    <source>
        <dbReference type="SAM" id="Phobius"/>
    </source>
</evidence>
<reference evidence="2 3" key="1">
    <citation type="submission" date="2018-03" db="EMBL/GenBank/DDBJ databases">
        <title>Genomic Encyclopedia of Archaeal and Bacterial Type Strains, Phase II (KMG-II): from individual species to whole genera.</title>
        <authorList>
            <person name="Goeker M."/>
        </authorList>
    </citation>
    <scope>NUCLEOTIDE SEQUENCE [LARGE SCALE GENOMIC DNA]</scope>
    <source>
        <strain evidence="2 3">DSM 100065</strain>
    </source>
</reference>
<feature type="transmembrane region" description="Helical" evidence="1">
    <location>
        <begin position="85"/>
        <end position="111"/>
    </location>
</feature>
<feature type="transmembrane region" description="Helical" evidence="1">
    <location>
        <begin position="131"/>
        <end position="153"/>
    </location>
</feature>
<feature type="transmembrane region" description="Helical" evidence="1">
    <location>
        <begin position="48"/>
        <end position="73"/>
    </location>
</feature>
<dbReference type="RefSeq" id="WP_106350936.1">
    <property type="nucleotide sequence ID" value="NZ_PVUE01000026.1"/>
</dbReference>
<organism evidence="2 3">
    <name type="scientific">Antricoccus suffuscus</name>
    <dbReference type="NCBI Taxonomy" id="1629062"/>
    <lineage>
        <taxon>Bacteria</taxon>
        <taxon>Bacillati</taxon>
        <taxon>Actinomycetota</taxon>
        <taxon>Actinomycetes</taxon>
        <taxon>Geodermatophilales</taxon>
        <taxon>Antricoccaceae</taxon>
        <taxon>Antricoccus</taxon>
    </lineage>
</organism>
<dbReference type="Proteomes" id="UP000237752">
    <property type="component" value="Unassembled WGS sequence"/>
</dbReference>
<keyword evidence="1" id="KW-1133">Transmembrane helix</keyword>
<keyword evidence="1" id="KW-0472">Membrane</keyword>
<gene>
    <name evidence="2" type="ORF">CLV47_12613</name>
</gene>
<name>A0A2T0Z8T1_9ACTN</name>
<dbReference type="EMBL" id="PVUE01000026">
    <property type="protein sequence ID" value="PRZ32740.1"/>
    <property type="molecule type" value="Genomic_DNA"/>
</dbReference>
<sequence length="220" mass="22848">MSLQRMAPLTGLLGLGGIFAGLWTMDSPGGEMTDPQLHQWFATHSMLHWMLSAIGFGLGGIFLLIFTAVLVARQEIVGAGAVGRHLTLVAGTAWGILTVAAAAMFAAVPSAQMFMGPQAPNGDTFRLGGGLFYGTLTLFCAFAAALLAVTLSITSLRTGLLPRSLAWIGIPAAVLMLTNVFLPMAIITLWYGAVCIALTVRKSPTPPPAARVDGAVPVAA</sequence>
<keyword evidence="3" id="KW-1185">Reference proteome</keyword>
<accession>A0A2T0Z8T1</accession>
<protein>
    <recommendedName>
        <fullName evidence="4">DUF4386 family protein</fullName>
    </recommendedName>
</protein>
<comment type="caution">
    <text evidence="2">The sequence shown here is derived from an EMBL/GenBank/DDBJ whole genome shotgun (WGS) entry which is preliminary data.</text>
</comment>
<dbReference type="AlphaFoldDB" id="A0A2T0Z8T1"/>
<feature type="transmembrane region" description="Helical" evidence="1">
    <location>
        <begin position="165"/>
        <end position="193"/>
    </location>
</feature>